<feature type="transmembrane region" description="Helical" evidence="7">
    <location>
        <begin position="354"/>
        <end position="378"/>
    </location>
</feature>
<evidence type="ECO:0000256" key="2">
    <source>
        <dbReference type="ARBA" id="ARBA00005679"/>
    </source>
</evidence>
<evidence type="ECO:0000256" key="5">
    <source>
        <dbReference type="ARBA" id="ARBA00023180"/>
    </source>
</evidence>
<dbReference type="Proteomes" id="UP000245946">
    <property type="component" value="Unassembled WGS sequence"/>
</dbReference>
<keyword evidence="4 8" id="KW-0732">Signal</keyword>
<evidence type="ECO:0000256" key="7">
    <source>
        <dbReference type="SAM" id="Phobius"/>
    </source>
</evidence>
<dbReference type="GO" id="GO:0016671">
    <property type="term" value="F:oxidoreductase activity, acting on a sulfur group of donors, disulfide as acceptor"/>
    <property type="evidence" value="ECO:0007669"/>
    <property type="project" value="InterPro"/>
</dbReference>
<feature type="compositionally biased region" description="Basic and acidic residues" evidence="6">
    <location>
        <begin position="910"/>
        <end position="923"/>
    </location>
</feature>
<feature type="compositionally biased region" description="Polar residues" evidence="6">
    <location>
        <begin position="815"/>
        <end position="829"/>
    </location>
</feature>
<sequence length="931" mass="98982">MRLVAHAAALLAASAGLLAHAAQQPFLAPHAGDAEPATRVPLRIGLMSKCPDFFAFASTFSRAVDEAGVWRLVDVDYAYIAERARDGPVCKHGASECAGNVQELCVAHVSRALLGEERGQRAAWDFIDCLNYEAGPRIGPEADAERCLRATKGVHWEDDGVKACVRGSMGRELLQKSAERAVESGIKLSATLQIEGHTVCVRDSGVWKDCSIGSTAKDWVRAIEAAWQKRNPGSPLPRRLDAPSEPLRQPSHVLRKRQSVPSATNTLAGGGTAQRATPLSVFTFVIGEHPLPRPVWRFLSPHLGHAAHVPWSRPAAVDRERWWHGRGPGGALRRRQFPGSSGTGFTGPTLPMPFLVFGIAAIALFVLVVAFVLLRIFVRNRRLRRMGLLPEGGPMDRYFGGGHAAQEDTLVPPKLWEAKIVDVRAVGTKQAERSAIGGGIGAGDVKTHGWDALMPVSAALPPALYPIIVDKPGDKDKAAATTFAPPSYPPPANGADAAPRRPGLTHRLPGLFRRHTGEDTEAAAQQNAAASGSAAAPATAEETARSSTERLPVSVNVTVLIAMPSPRTVFPSRRSATRTTATTSALRSAGSQTNFAAGHPLAEMDETGELDGGKGKRRAPGRPASIRSFASHKSVAEARREAYFGEVEPSTVQAVEAGVEDVRGDQAEEEEEELPELVFGTASVPLYTRDASLARSNSLARRGVHSGAYLPTPASELVHPHRRELAELLRSATEAHKRKDRPEPPKRESTLTTKGTEGAALAGASNPVRVSTADTSMDASRVGDDTGDVSRAAPLDDVVTRMMRSDAGEPATRPSMAQSTRSGLDSSLDMSRGGPDTSLSGIGLLNEEQQRQMYLADADADAARLRQPHPLAESTTAASLAAPGSQSLSRSSTNTWHTGASAVRPDEEDAAARDEAEAADAARRLHAALPA</sequence>
<evidence type="ECO:0000256" key="6">
    <source>
        <dbReference type="SAM" id="MobiDB-lite"/>
    </source>
</evidence>
<dbReference type="PANTHER" id="PTHR13234:SF8">
    <property type="entry name" value="GAMMA-INTERFERON-INDUCIBLE LYSOSOMAL THIOL REDUCTASE"/>
    <property type="match status" value="1"/>
</dbReference>
<gene>
    <name evidence="9" type="ORF">FA09DRAFT_345313</name>
</gene>
<feature type="region of interest" description="Disordered" evidence="6">
    <location>
        <begin position="732"/>
        <end position="841"/>
    </location>
</feature>
<feature type="region of interest" description="Disordered" evidence="6">
    <location>
        <begin position="867"/>
        <end position="931"/>
    </location>
</feature>
<feature type="compositionally biased region" description="Low complexity" evidence="6">
    <location>
        <begin position="870"/>
        <end position="883"/>
    </location>
</feature>
<keyword evidence="7" id="KW-0472">Membrane</keyword>
<keyword evidence="3" id="KW-0964">Secreted</keyword>
<dbReference type="OrthoDB" id="958254at2759"/>
<evidence type="ECO:0000313" key="9">
    <source>
        <dbReference type="EMBL" id="PWN99603.1"/>
    </source>
</evidence>
<feature type="compositionally biased region" description="Basic and acidic residues" evidence="6">
    <location>
        <begin position="732"/>
        <end position="749"/>
    </location>
</feature>
<dbReference type="Pfam" id="PF03227">
    <property type="entry name" value="GILT"/>
    <property type="match status" value="1"/>
</dbReference>
<protein>
    <submittedName>
        <fullName evidence="9">Uncharacterized protein</fullName>
    </submittedName>
</protein>
<feature type="compositionally biased region" description="Polar residues" evidence="6">
    <location>
        <begin position="884"/>
        <end position="898"/>
    </location>
</feature>
<keyword evidence="5" id="KW-0325">Glycoprotein</keyword>
<feature type="region of interest" description="Disordered" evidence="6">
    <location>
        <begin position="252"/>
        <end position="272"/>
    </location>
</feature>
<dbReference type="AlphaFoldDB" id="A0A316ZH40"/>
<dbReference type="RefSeq" id="XP_025599882.1">
    <property type="nucleotide sequence ID" value="XM_025744689.1"/>
</dbReference>
<feature type="signal peptide" evidence="8">
    <location>
        <begin position="1"/>
        <end position="21"/>
    </location>
</feature>
<dbReference type="InterPro" id="IPR004911">
    <property type="entry name" value="Interferon-induced_GILT"/>
</dbReference>
<dbReference type="PANTHER" id="PTHR13234">
    <property type="entry name" value="GAMMA-INTERFERON INDUCIBLE LYSOSOMAL THIOL REDUCTASE GILT"/>
    <property type="match status" value="1"/>
</dbReference>
<feature type="compositionally biased region" description="Low complexity" evidence="6">
    <location>
        <begin position="522"/>
        <end position="541"/>
    </location>
</feature>
<dbReference type="STRING" id="58919.A0A316ZH40"/>
<feature type="compositionally biased region" description="Low complexity" evidence="6">
    <location>
        <begin position="572"/>
        <end position="589"/>
    </location>
</feature>
<name>A0A316ZH40_9BASI</name>
<feature type="compositionally biased region" description="Polar residues" evidence="6">
    <location>
        <begin position="768"/>
        <end position="778"/>
    </location>
</feature>
<proteinExistence type="inferred from homology"/>
<keyword evidence="7" id="KW-1133">Transmembrane helix</keyword>
<keyword evidence="10" id="KW-1185">Reference proteome</keyword>
<feature type="region of interest" description="Disordered" evidence="6">
    <location>
        <begin position="605"/>
        <end position="624"/>
    </location>
</feature>
<evidence type="ECO:0000313" key="10">
    <source>
        <dbReference type="Proteomes" id="UP000245946"/>
    </source>
</evidence>
<reference evidence="9 10" key="1">
    <citation type="journal article" date="2018" name="Mol. Biol. Evol.">
        <title>Broad Genomic Sampling Reveals a Smut Pathogenic Ancestry of the Fungal Clade Ustilaginomycotina.</title>
        <authorList>
            <person name="Kijpornyongpan T."/>
            <person name="Mondo S.J."/>
            <person name="Barry K."/>
            <person name="Sandor L."/>
            <person name="Lee J."/>
            <person name="Lipzen A."/>
            <person name="Pangilinan J."/>
            <person name="LaButti K."/>
            <person name="Hainaut M."/>
            <person name="Henrissat B."/>
            <person name="Grigoriev I.V."/>
            <person name="Spatafora J.W."/>
            <person name="Aime M.C."/>
        </authorList>
    </citation>
    <scope>NUCLEOTIDE SEQUENCE [LARGE SCALE GENOMIC DNA]</scope>
    <source>
        <strain evidence="9 10">MCA 4186</strain>
    </source>
</reference>
<evidence type="ECO:0000256" key="1">
    <source>
        <dbReference type="ARBA" id="ARBA00004613"/>
    </source>
</evidence>
<comment type="subcellular location">
    <subcellularLocation>
        <location evidence="1">Secreted</location>
    </subcellularLocation>
</comment>
<dbReference type="GeneID" id="37272233"/>
<accession>A0A316ZH40</accession>
<evidence type="ECO:0000256" key="4">
    <source>
        <dbReference type="ARBA" id="ARBA00022729"/>
    </source>
</evidence>
<feature type="region of interest" description="Disordered" evidence="6">
    <location>
        <begin position="476"/>
        <end position="549"/>
    </location>
</feature>
<comment type="similarity">
    <text evidence="2">Belongs to the GILT family.</text>
</comment>
<evidence type="ECO:0000256" key="3">
    <source>
        <dbReference type="ARBA" id="ARBA00022525"/>
    </source>
</evidence>
<evidence type="ECO:0000256" key="8">
    <source>
        <dbReference type="SAM" id="SignalP"/>
    </source>
</evidence>
<dbReference type="EMBL" id="KZ819287">
    <property type="protein sequence ID" value="PWN99603.1"/>
    <property type="molecule type" value="Genomic_DNA"/>
</dbReference>
<feature type="chain" id="PRO_5016369836" evidence="8">
    <location>
        <begin position="22"/>
        <end position="931"/>
    </location>
</feature>
<keyword evidence="7" id="KW-0812">Transmembrane</keyword>
<feature type="region of interest" description="Disordered" evidence="6">
    <location>
        <begin position="569"/>
        <end position="600"/>
    </location>
</feature>
<organism evidence="9 10">
    <name type="scientific">Tilletiopsis washingtonensis</name>
    <dbReference type="NCBI Taxonomy" id="58919"/>
    <lineage>
        <taxon>Eukaryota</taxon>
        <taxon>Fungi</taxon>
        <taxon>Dikarya</taxon>
        <taxon>Basidiomycota</taxon>
        <taxon>Ustilaginomycotina</taxon>
        <taxon>Exobasidiomycetes</taxon>
        <taxon>Entylomatales</taxon>
        <taxon>Entylomatales incertae sedis</taxon>
        <taxon>Tilletiopsis</taxon>
    </lineage>
</organism>
<dbReference type="GO" id="GO:0005576">
    <property type="term" value="C:extracellular region"/>
    <property type="evidence" value="ECO:0007669"/>
    <property type="project" value="UniProtKB-SubCell"/>
</dbReference>